<keyword evidence="9" id="KW-1185">Reference proteome</keyword>
<dbReference type="AlphaFoldDB" id="A0A642UXC2"/>
<keyword evidence="4 7" id="KW-1133">Transmembrane helix</keyword>
<proteinExistence type="inferred from homology"/>
<feature type="compositionally biased region" description="Low complexity" evidence="6">
    <location>
        <begin position="87"/>
        <end position="99"/>
    </location>
</feature>
<evidence type="ECO:0000256" key="5">
    <source>
        <dbReference type="ARBA" id="ARBA00023136"/>
    </source>
</evidence>
<dbReference type="OrthoDB" id="277931at2759"/>
<dbReference type="InterPro" id="IPR029058">
    <property type="entry name" value="AB_hydrolase_fold"/>
</dbReference>
<dbReference type="GeneID" id="54779718"/>
<dbReference type="PANTHER" id="PTHR17920:SF3">
    <property type="entry name" value="TRANSMEMBRANE AND COILED-COIL DOMAIN-CONTAINING PROTEIN 4"/>
    <property type="match status" value="1"/>
</dbReference>
<organism evidence="8 9">
    <name type="scientific">Diutina rugosa</name>
    <name type="common">Yeast</name>
    <name type="synonym">Candida rugosa</name>
    <dbReference type="NCBI Taxonomy" id="5481"/>
    <lineage>
        <taxon>Eukaryota</taxon>
        <taxon>Fungi</taxon>
        <taxon>Dikarya</taxon>
        <taxon>Ascomycota</taxon>
        <taxon>Saccharomycotina</taxon>
        <taxon>Pichiomycetes</taxon>
        <taxon>Debaryomycetaceae</taxon>
        <taxon>Diutina</taxon>
    </lineage>
</organism>
<comment type="similarity">
    <text evidence="2">Belongs to the TMCO4 family.</text>
</comment>
<feature type="compositionally biased region" description="Polar residues" evidence="6">
    <location>
        <begin position="921"/>
        <end position="938"/>
    </location>
</feature>
<dbReference type="VEuPathDB" id="FungiDB:DIURU_001065"/>
<feature type="region of interest" description="Disordered" evidence="6">
    <location>
        <begin position="1"/>
        <end position="35"/>
    </location>
</feature>
<dbReference type="InterPro" id="IPR007941">
    <property type="entry name" value="DUF726"/>
</dbReference>
<dbReference type="Proteomes" id="UP000449547">
    <property type="component" value="Unassembled WGS sequence"/>
</dbReference>
<accession>A0A642UXC2</accession>
<sequence length="938" mass="104559">MDGGSPTETSSSNIELSHVASTRRHFMQSRKTASALPSLPSLLPAADEDEVDLAFMSPRETSFVEFDMKRVGSDDVLSQKFIRSHSDLSSTLSPTTAPSRISMASPQVKSPAGNTLNRNQTDPLPAEPELDKVELKGNDDDDFFNDKNWKVMSTFTEMDYYNEKGELEFTKDEYDSLGHAAYTQGYTKIDTAEQVAKYAEMDRQTDFLFTTHARTKAPGDKKEYDKEDIALERTDELSDSDFDNDDIVDSMQTLEHTKDMLTEAQRFAYVGIIKLITVDMATDLAKLKLHTSNKIARHLSMGQKNFSNWTLYVLDKLFEHMALLKEENQMIENLSKHGVESNDLTASLLDKSITYHNPNFDIRWVIICDLFLILVSDGYYDSRSRTLLVKFAKLIGIGYIEIHQFERRLIDVLELENKDKSLENDDTKLDDNKFIDRHIKKNRKRRLAYIGLATLGGSLAIGLSMGLLAPVIGAGLAAGFTTIGITGTSSFLAGVGGSAIITTTGVVIGAKVGNKAGKRRAGDVHTFEFKPLHNNKRTNLIITVSGWMNGKLDDVRLPFSTVDPVMGDIFSLLWEPDMLQSMGQTITILASEALTSSIQQILGATILSALMSAIQLPVLLSKLTYLIDNPWSVSLDRAWKAGKILADTLISGNMGVRPITLVGFSLGARLIYSCLIELAKRDCYGLVENVILLGTPVAINNDHLALARSVVSGKYVNGYAKNDWILGYLFRATSGGLSSVAGLSAIEKFGIDDFDCTPFVDGHMSYRSAIPKILKEFGWEVLKDEFVEIEEPDPETNERQRKLLSEFDEARAKMMEEQKNENKKKTWASWFKPKNRSWWEIREKKQNSPGANGNEEGDSNPHEEYDVDGDTPLFDVQQEVNELAHHDLGETVGAALVAEARQHPKTLLNEEKDLFDDSESSTRQSDIVKNNRQKPSAG</sequence>
<dbReference type="SUPFAM" id="SSF53474">
    <property type="entry name" value="alpha/beta-Hydrolases"/>
    <property type="match status" value="1"/>
</dbReference>
<name>A0A642UXC2_DIURU</name>
<dbReference type="OMA" id="KEVGWEV"/>
<evidence type="ECO:0000256" key="6">
    <source>
        <dbReference type="SAM" id="MobiDB-lite"/>
    </source>
</evidence>
<dbReference type="RefSeq" id="XP_034014088.1">
    <property type="nucleotide sequence ID" value="XM_034153568.1"/>
</dbReference>
<gene>
    <name evidence="8" type="ORF">DIURU_001065</name>
</gene>
<feature type="region of interest" description="Disordered" evidence="6">
    <location>
        <begin position="907"/>
        <end position="938"/>
    </location>
</feature>
<dbReference type="Pfam" id="PF05277">
    <property type="entry name" value="DUF726"/>
    <property type="match status" value="1"/>
</dbReference>
<keyword evidence="3 7" id="KW-0812">Transmembrane</keyword>
<evidence type="ECO:0000256" key="4">
    <source>
        <dbReference type="ARBA" id="ARBA00022989"/>
    </source>
</evidence>
<evidence type="ECO:0000256" key="1">
    <source>
        <dbReference type="ARBA" id="ARBA00004141"/>
    </source>
</evidence>
<evidence type="ECO:0000313" key="9">
    <source>
        <dbReference type="Proteomes" id="UP000449547"/>
    </source>
</evidence>
<dbReference type="GO" id="GO:0016020">
    <property type="term" value="C:membrane"/>
    <property type="evidence" value="ECO:0007669"/>
    <property type="project" value="UniProtKB-SubCell"/>
</dbReference>
<feature type="compositionally biased region" description="Polar residues" evidence="6">
    <location>
        <begin position="1"/>
        <end position="15"/>
    </location>
</feature>
<evidence type="ECO:0008006" key="10">
    <source>
        <dbReference type="Google" id="ProtNLM"/>
    </source>
</evidence>
<feature type="compositionally biased region" description="Polar residues" evidence="6">
    <location>
        <begin position="102"/>
        <end position="122"/>
    </location>
</feature>
<comment type="subcellular location">
    <subcellularLocation>
        <location evidence="1">Membrane</location>
        <topology evidence="1">Multi-pass membrane protein</topology>
    </subcellularLocation>
</comment>
<feature type="transmembrane region" description="Helical" evidence="7">
    <location>
        <begin position="491"/>
        <end position="510"/>
    </location>
</feature>
<feature type="region of interest" description="Disordered" evidence="6">
    <location>
        <begin position="87"/>
        <end position="126"/>
    </location>
</feature>
<evidence type="ECO:0000256" key="3">
    <source>
        <dbReference type="ARBA" id="ARBA00022692"/>
    </source>
</evidence>
<dbReference type="PANTHER" id="PTHR17920">
    <property type="entry name" value="TRANSMEMBRANE AND COILED-COIL DOMAIN-CONTAINING PROTEIN 4 TMCO4"/>
    <property type="match status" value="1"/>
</dbReference>
<reference evidence="8 9" key="1">
    <citation type="submission" date="2019-07" db="EMBL/GenBank/DDBJ databases">
        <title>Genome assembly of two rare yeast pathogens: Diutina rugosa and Trichomonascus ciferrii.</title>
        <authorList>
            <person name="Mixao V."/>
            <person name="Saus E."/>
            <person name="Hansen A."/>
            <person name="Lass-Flor C."/>
            <person name="Gabaldon T."/>
        </authorList>
    </citation>
    <scope>NUCLEOTIDE SEQUENCE [LARGE SCALE GENOMIC DNA]</scope>
    <source>
        <strain evidence="8 9">CBS 613</strain>
    </source>
</reference>
<comment type="caution">
    <text evidence="8">The sequence shown here is derived from an EMBL/GenBank/DDBJ whole genome shotgun (WGS) entry which is preliminary data.</text>
</comment>
<evidence type="ECO:0000256" key="7">
    <source>
        <dbReference type="SAM" id="Phobius"/>
    </source>
</evidence>
<evidence type="ECO:0000313" key="8">
    <source>
        <dbReference type="EMBL" id="KAA8906327.1"/>
    </source>
</evidence>
<evidence type="ECO:0000256" key="2">
    <source>
        <dbReference type="ARBA" id="ARBA00009824"/>
    </source>
</evidence>
<feature type="region of interest" description="Disordered" evidence="6">
    <location>
        <begin position="842"/>
        <end position="870"/>
    </location>
</feature>
<protein>
    <recommendedName>
        <fullName evidence="10">DUF726-domain-containing protein</fullName>
    </recommendedName>
</protein>
<dbReference type="EMBL" id="SWFT01000035">
    <property type="protein sequence ID" value="KAA8906327.1"/>
    <property type="molecule type" value="Genomic_DNA"/>
</dbReference>
<feature type="transmembrane region" description="Helical" evidence="7">
    <location>
        <begin position="447"/>
        <end position="471"/>
    </location>
</feature>
<keyword evidence="5 7" id="KW-0472">Membrane</keyword>